<dbReference type="EMBL" id="AP019860">
    <property type="protein sequence ID" value="BBM84552.1"/>
    <property type="molecule type" value="Genomic_DNA"/>
</dbReference>
<evidence type="ECO:0000313" key="3">
    <source>
        <dbReference type="Proteomes" id="UP000326354"/>
    </source>
</evidence>
<dbReference type="KEGG" id="uam:UABAM_02913"/>
<reference evidence="2 3" key="1">
    <citation type="submission" date="2019-08" db="EMBL/GenBank/DDBJ databases">
        <title>Complete genome sequence of Candidatus Uab amorphum.</title>
        <authorList>
            <person name="Shiratori T."/>
            <person name="Suzuki S."/>
            <person name="Kakizawa Y."/>
            <person name="Ishida K."/>
        </authorList>
    </citation>
    <scope>NUCLEOTIDE SEQUENCE [LARGE SCALE GENOMIC DNA]</scope>
    <source>
        <strain evidence="2 3">SRT547</strain>
    </source>
</reference>
<protein>
    <submittedName>
        <fullName evidence="2">Uncharacterized protein</fullName>
    </submittedName>
</protein>
<evidence type="ECO:0000313" key="2">
    <source>
        <dbReference type="EMBL" id="BBM84552.1"/>
    </source>
</evidence>
<organism evidence="2 3">
    <name type="scientific">Uabimicrobium amorphum</name>
    <dbReference type="NCBI Taxonomy" id="2596890"/>
    <lineage>
        <taxon>Bacteria</taxon>
        <taxon>Pseudomonadati</taxon>
        <taxon>Planctomycetota</taxon>
        <taxon>Candidatus Uabimicrobiia</taxon>
        <taxon>Candidatus Uabimicrobiales</taxon>
        <taxon>Candidatus Uabimicrobiaceae</taxon>
        <taxon>Candidatus Uabimicrobium</taxon>
    </lineage>
</organism>
<keyword evidence="1" id="KW-0732">Signal</keyword>
<accession>A0A5S9F4S9</accession>
<gene>
    <name evidence="2" type="ORF">UABAM_02913</name>
</gene>
<dbReference type="AlphaFoldDB" id="A0A5S9F4S9"/>
<sequence>MRAILRTISIILLASQITALPLTVNVHKDEGNSTLDGGRHAWSQIKISENGKVEIYELVINKVLLAGYCFKSAYIFVDEKGNTLARYKESQICVDGKWTPLPHKRTRVIFHDLPVEIAKKVRGVKVNWSPGSKDPLKLLEENIKKLINISEASLPSSEALEKIKGIAKLYLLFKKA</sequence>
<proteinExistence type="predicted"/>
<feature type="signal peptide" evidence="1">
    <location>
        <begin position="1"/>
        <end position="19"/>
    </location>
</feature>
<dbReference type="RefSeq" id="WP_151968697.1">
    <property type="nucleotide sequence ID" value="NZ_AP019860.1"/>
</dbReference>
<name>A0A5S9F4S9_UABAM</name>
<evidence type="ECO:0000256" key="1">
    <source>
        <dbReference type="SAM" id="SignalP"/>
    </source>
</evidence>
<feature type="chain" id="PRO_5024797786" evidence="1">
    <location>
        <begin position="20"/>
        <end position="176"/>
    </location>
</feature>
<keyword evidence="3" id="KW-1185">Reference proteome</keyword>
<dbReference type="Proteomes" id="UP000326354">
    <property type="component" value="Chromosome"/>
</dbReference>